<gene>
    <name evidence="3" type="ORF">CSSPJE1EN2_LOCUS2690</name>
</gene>
<feature type="region of interest" description="Disordered" evidence="1">
    <location>
        <begin position="74"/>
        <end position="94"/>
    </location>
</feature>
<accession>A0ABP1AB14</accession>
<name>A0ABP1AB14_9BRYO</name>
<keyword evidence="4" id="KW-1185">Reference proteome</keyword>
<evidence type="ECO:0000256" key="2">
    <source>
        <dbReference type="SAM" id="Phobius"/>
    </source>
</evidence>
<evidence type="ECO:0000256" key="1">
    <source>
        <dbReference type="SAM" id="MobiDB-lite"/>
    </source>
</evidence>
<feature type="transmembrane region" description="Helical" evidence="2">
    <location>
        <begin position="47"/>
        <end position="65"/>
    </location>
</feature>
<keyword evidence="2" id="KW-0472">Membrane</keyword>
<keyword evidence="2" id="KW-0812">Transmembrane</keyword>
<organism evidence="3 4">
    <name type="scientific">Sphagnum jensenii</name>
    <dbReference type="NCBI Taxonomy" id="128206"/>
    <lineage>
        <taxon>Eukaryota</taxon>
        <taxon>Viridiplantae</taxon>
        <taxon>Streptophyta</taxon>
        <taxon>Embryophyta</taxon>
        <taxon>Bryophyta</taxon>
        <taxon>Sphagnophytina</taxon>
        <taxon>Sphagnopsida</taxon>
        <taxon>Sphagnales</taxon>
        <taxon>Sphagnaceae</taxon>
        <taxon>Sphagnum</taxon>
    </lineage>
</organism>
<dbReference type="Proteomes" id="UP001497522">
    <property type="component" value="Chromosome 10"/>
</dbReference>
<evidence type="ECO:0000313" key="4">
    <source>
        <dbReference type="Proteomes" id="UP001497522"/>
    </source>
</evidence>
<dbReference type="EMBL" id="OZ023711">
    <property type="protein sequence ID" value="CAK9859695.1"/>
    <property type="molecule type" value="Genomic_DNA"/>
</dbReference>
<keyword evidence="2" id="KW-1133">Transmembrane helix</keyword>
<proteinExistence type="predicted"/>
<sequence length="94" mass="10536">MPVFFSPTLFDPLRFCVLEVQQRCCEAAMRVVCATRWHSARLANGFFIFRIILVLLPLLQLLLALPIELLRSTTSSGVGAGGKKERDPLPPHDE</sequence>
<evidence type="ECO:0000313" key="3">
    <source>
        <dbReference type="EMBL" id="CAK9859695.1"/>
    </source>
</evidence>
<feature type="compositionally biased region" description="Basic and acidic residues" evidence="1">
    <location>
        <begin position="82"/>
        <end position="94"/>
    </location>
</feature>
<reference evidence="3" key="1">
    <citation type="submission" date="2024-03" db="EMBL/GenBank/DDBJ databases">
        <authorList>
            <consortium name="ELIXIR-Norway"/>
            <consortium name="Elixir Norway"/>
        </authorList>
    </citation>
    <scope>NUCLEOTIDE SEQUENCE</scope>
</reference>
<protein>
    <submittedName>
        <fullName evidence="3">Uncharacterized protein</fullName>
    </submittedName>
</protein>